<evidence type="ECO:0000313" key="1">
    <source>
        <dbReference type="EMBL" id="AIT10747.1"/>
    </source>
</evidence>
<protein>
    <submittedName>
        <fullName evidence="1">Uncharacterized protein</fullName>
    </submittedName>
</protein>
<sequence>MHPKVFETLYIRKNYVYEELRSHLKEMQSLNYHSLGEYDRGVYDGYVQAITEILKKIERKFPQTG</sequence>
<evidence type="ECO:0000313" key="2">
    <source>
        <dbReference type="Proteomes" id="UP000035800"/>
    </source>
</evidence>
<reference evidence="1 2" key="1">
    <citation type="journal article" date="2012" name="Gene">
        <title>Sequence of Leptospira santarosai serovar Shermani genome and prediction of virulence-associated genes.</title>
        <authorList>
            <person name="Chou L.F."/>
            <person name="Chen Y.T."/>
            <person name="Lu C.W."/>
            <person name="Ko Y.C."/>
            <person name="Tang C.Y."/>
            <person name="Pan M.J."/>
            <person name="Tian Y.C."/>
            <person name="Chiu C.H."/>
            <person name="Hung C.C."/>
            <person name="Yang C.W."/>
        </authorList>
    </citation>
    <scope>NUCLEOTIDE SEQUENCE [LARGE SCALE GENOMIC DNA]</scope>
    <source>
        <strain evidence="1">LT 821</strain>
    </source>
</reference>
<dbReference type="Proteomes" id="UP000035800">
    <property type="component" value="Chromosome I"/>
</dbReference>
<proteinExistence type="predicted"/>
<reference evidence="1 2" key="2">
    <citation type="journal article" date="2014" name="Emerg. Microbes Infect.">
        <title>Potential impact on kidney infection: a whole-genome analysis of Leptospira santarosai serovar Shermani.</title>
        <authorList>
            <person name="Chou L.F."/>
            <person name="Chen T.W."/>
            <person name="Ko Y.C."/>
            <person name="Pan M.J."/>
            <person name="Tian Y.C."/>
            <person name="Chiu C.H."/>
            <person name="Tang P."/>
            <person name="Hung C.C."/>
            <person name="Yang C.W."/>
        </authorList>
    </citation>
    <scope>NUCLEOTIDE SEQUENCE</scope>
    <source>
        <strain evidence="1 2">LT 821</strain>
    </source>
</reference>
<dbReference type="GeneID" id="29740471"/>
<dbReference type="EMBL" id="CP006694">
    <property type="protein sequence ID" value="AIT10747.1"/>
    <property type="molecule type" value="Genomic_DNA"/>
</dbReference>
<dbReference type="RefSeq" id="WP_004464493.1">
    <property type="nucleotide sequence ID" value="NZ_CP006694.1"/>
</dbReference>
<dbReference type="AlphaFoldDB" id="A0A097ES32"/>
<name>A0A097ES32_9LEPT</name>
<accession>A0A097ES32</accession>
<gene>
    <name evidence="1" type="ORF">LSS_21900</name>
</gene>
<organism evidence="1 2">
    <name type="scientific">Leptospira santarosai serovar Shermani str. LT 821</name>
    <dbReference type="NCBI Taxonomy" id="758847"/>
    <lineage>
        <taxon>Bacteria</taxon>
        <taxon>Pseudomonadati</taxon>
        <taxon>Spirochaetota</taxon>
        <taxon>Spirochaetia</taxon>
        <taxon>Leptospirales</taxon>
        <taxon>Leptospiraceae</taxon>
        <taxon>Leptospira</taxon>
    </lineage>
</organism>
<dbReference type="STRING" id="758847.LSS_21900"/>
<dbReference type="KEGG" id="lst:LSS_21900"/>